<proteinExistence type="predicted"/>
<organism evidence="2 3">
    <name type="scientific">Marinibaculum pumilum</name>
    <dbReference type="NCBI Taxonomy" id="1766165"/>
    <lineage>
        <taxon>Bacteria</taxon>
        <taxon>Pseudomonadati</taxon>
        <taxon>Pseudomonadota</taxon>
        <taxon>Alphaproteobacteria</taxon>
        <taxon>Rhodospirillales</taxon>
        <taxon>Rhodospirillaceae</taxon>
        <taxon>Marinibaculum</taxon>
    </lineage>
</organism>
<reference evidence="3" key="1">
    <citation type="journal article" date="2019" name="Int. J. Syst. Evol. Microbiol.">
        <title>The Global Catalogue of Microorganisms (GCM) 10K type strain sequencing project: providing services to taxonomists for standard genome sequencing and annotation.</title>
        <authorList>
            <consortium name="The Broad Institute Genomics Platform"/>
            <consortium name="The Broad Institute Genome Sequencing Center for Infectious Disease"/>
            <person name="Wu L."/>
            <person name="Ma J."/>
        </authorList>
    </citation>
    <scope>NUCLEOTIDE SEQUENCE [LARGE SCALE GENOMIC DNA]</scope>
    <source>
        <strain evidence="3">KCTC 42964</strain>
    </source>
</reference>
<accession>A0ABV7L1H8</accession>
<evidence type="ECO:0000313" key="3">
    <source>
        <dbReference type="Proteomes" id="UP001595528"/>
    </source>
</evidence>
<feature type="chain" id="PRO_5047302916" evidence="1">
    <location>
        <begin position="21"/>
        <end position="145"/>
    </location>
</feature>
<dbReference type="EMBL" id="JBHRTR010000028">
    <property type="protein sequence ID" value="MFC3228518.1"/>
    <property type="molecule type" value="Genomic_DNA"/>
</dbReference>
<protein>
    <submittedName>
        <fullName evidence="2">Uncharacterized protein</fullName>
    </submittedName>
</protein>
<evidence type="ECO:0000313" key="2">
    <source>
        <dbReference type="EMBL" id="MFC3228518.1"/>
    </source>
</evidence>
<gene>
    <name evidence="2" type="ORF">ACFOGJ_14835</name>
</gene>
<dbReference type="RefSeq" id="WP_379901702.1">
    <property type="nucleotide sequence ID" value="NZ_JBHRTR010000028.1"/>
</dbReference>
<dbReference type="Proteomes" id="UP001595528">
    <property type="component" value="Unassembled WGS sequence"/>
</dbReference>
<evidence type="ECO:0000256" key="1">
    <source>
        <dbReference type="SAM" id="SignalP"/>
    </source>
</evidence>
<keyword evidence="3" id="KW-1185">Reference proteome</keyword>
<keyword evidence="1" id="KW-0732">Signal</keyword>
<comment type="caution">
    <text evidence="2">The sequence shown here is derived from an EMBL/GenBank/DDBJ whole genome shotgun (WGS) entry which is preliminary data.</text>
</comment>
<feature type="signal peptide" evidence="1">
    <location>
        <begin position="1"/>
        <end position="20"/>
    </location>
</feature>
<name>A0ABV7L1H8_9PROT</name>
<sequence length="145" mass="15172">MRTAILATCLILAGTVPASAEDDWTIALQGDGVRFSSVLPQKDCTANNAGTQVSGTCDHSDIFNDFAADVQIIVQRVTSQGSVNGNTEYGWGASCSFTLHDPAIGSMKLTTTQAFEPSYPAEPLCGKLQITGGGGYDWTIVYSGG</sequence>